<dbReference type="Proteomes" id="UP000244890">
    <property type="component" value="Chromosome"/>
</dbReference>
<gene>
    <name evidence="2" type="ORF">CDV25_01060</name>
</gene>
<dbReference type="CDD" id="cd06223">
    <property type="entry name" value="PRTases_typeI"/>
    <property type="match status" value="1"/>
</dbReference>
<dbReference type="OrthoDB" id="5342812at2"/>
<evidence type="ECO:0000259" key="1">
    <source>
        <dbReference type="Pfam" id="PF00156"/>
    </source>
</evidence>
<dbReference type="InterPro" id="IPR000836">
    <property type="entry name" value="PRTase_dom"/>
</dbReference>
<dbReference type="Gene3D" id="3.40.50.2020">
    <property type="match status" value="1"/>
</dbReference>
<feature type="domain" description="Phosphoribosyltransferase" evidence="1">
    <location>
        <begin position="146"/>
        <end position="186"/>
    </location>
</feature>
<dbReference type="Pfam" id="PF00156">
    <property type="entry name" value="Pribosyltran"/>
    <property type="match status" value="1"/>
</dbReference>
<organism evidence="2 3">
    <name type="scientific">Helicobacter apodemus</name>
    <dbReference type="NCBI Taxonomy" id="135569"/>
    <lineage>
        <taxon>Bacteria</taxon>
        <taxon>Pseudomonadati</taxon>
        <taxon>Campylobacterota</taxon>
        <taxon>Epsilonproteobacteria</taxon>
        <taxon>Campylobacterales</taxon>
        <taxon>Helicobacteraceae</taxon>
        <taxon>Helicobacter</taxon>
    </lineage>
</organism>
<reference evidence="2 3" key="1">
    <citation type="submission" date="2017-06" db="EMBL/GenBank/DDBJ databases">
        <title>Complete genome of Helicobacter apodemus.</title>
        <authorList>
            <person name="Cho S."/>
        </authorList>
    </citation>
    <scope>NUCLEOTIDE SEQUENCE [LARGE SCALE GENOMIC DNA]</scope>
    <source>
        <strain evidence="3">SNUVETPUB-15-01</strain>
    </source>
</reference>
<evidence type="ECO:0000313" key="3">
    <source>
        <dbReference type="Proteomes" id="UP000244890"/>
    </source>
</evidence>
<accession>A0A2U8FBB0</accession>
<dbReference type="KEGG" id="had:CDV25_01060"/>
<dbReference type="SUPFAM" id="SSF53271">
    <property type="entry name" value="PRTase-like"/>
    <property type="match status" value="1"/>
</dbReference>
<name>A0A2U8FBB0_9HELI</name>
<dbReference type="RefSeq" id="WP_108910395.1">
    <property type="nucleotide sequence ID" value="NZ_CP021886.1"/>
</dbReference>
<dbReference type="EMBL" id="CP021886">
    <property type="protein sequence ID" value="AWI33499.1"/>
    <property type="molecule type" value="Genomic_DNA"/>
</dbReference>
<protein>
    <submittedName>
        <fullName evidence="2">Transformation system protein</fullName>
    </submittedName>
</protein>
<dbReference type="AlphaFoldDB" id="A0A2U8FBB0"/>
<evidence type="ECO:0000313" key="2">
    <source>
        <dbReference type="EMBL" id="AWI33499.1"/>
    </source>
</evidence>
<proteinExistence type="predicted"/>
<dbReference type="InterPro" id="IPR029057">
    <property type="entry name" value="PRTase-like"/>
</dbReference>
<sequence length="191" mass="22169">MRCLLCGKWCFSFLCSLCRDRINIFPKMRYLPFNFRVYSFYEYSHMQYLLQAKYHLIGHRIYEVLSHRAVAYLQDSLKVPFNTYGVGVDDKIGLKGYAHNAIFLKHLKKIGIKPLFHTLIASNEVSYAGRDLKFRQDNPRDFVLYRNLRGKEIILVDDIITTGLTLQEAKRSIEDAGGRVLMAFVLSDAST</sequence>